<protein>
    <submittedName>
        <fullName evidence="8">Tyrosine recombinase XerD</fullName>
    </submittedName>
</protein>
<dbReference type="EMBL" id="SJPZ01000002">
    <property type="protein sequence ID" value="TWU61965.1"/>
    <property type="molecule type" value="Genomic_DNA"/>
</dbReference>
<dbReference type="Pfam" id="PF00589">
    <property type="entry name" value="Phage_integrase"/>
    <property type="match status" value="1"/>
</dbReference>
<dbReference type="InterPro" id="IPR011010">
    <property type="entry name" value="DNA_brk_join_enz"/>
</dbReference>
<name>A0A5C6FI87_9PLAN</name>
<dbReference type="InterPro" id="IPR044068">
    <property type="entry name" value="CB"/>
</dbReference>
<proteinExistence type="predicted"/>
<keyword evidence="3 5" id="KW-0238">DNA-binding</keyword>
<dbReference type="Proteomes" id="UP000316476">
    <property type="component" value="Unassembled WGS sequence"/>
</dbReference>
<feature type="domain" description="Core-binding (CB)" evidence="7">
    <location>
        <begin position="6"/>
        <end position="99"/>
    </location>
</feature>
<accession>A0A5C6FI87</accession>
<dbReference type="InterPro" id="IPR050090">
    <property type="entry name" value="Tyrosine_recombinase_XerCD"/>
</dbReference>
<evidence type="ECO:0000256" key="3">
    <source>
        <dbReference type="ARBA" id="ARBA00023125"/>
    </source>
</evidence>
<dbReference type="SUPFAM" id="SSF56349">
    <property type="entry name" value="DNA breaking-rejoining enzymes"/>
    <property type="match status" value="1"/>
</dbReference>
<dbReference type="RefSeq" id="WP_145295023.1">
    <property type="nucleotide sequence ID" value="NZ_CP036319.1"/>
</dbReference>
<dbReference type="GO" id="GO:0003677">
    <property type="term" value="F:DNA binding"/>
    <property type="evidence" value="ECO:0007669"/>
    <property type="project" value="UniProtKB-UniRule"/>
</dbReference>
<keyword evidence="1" id="KW-0159">Chromosome partition</keyword>
<dbReference type="PANTHER" id="PTHR30349">
    <property type="entry name" value="PHAGE INTEGRASE-RELATED"/>
    <property type="match status" value="1"/>
</dbReference>
<dbReference type="AlphaFoldDB" id="A0A5C6FI87"/>
<dbReference type="GO" id="GO:0006310">
    <property type="term" value="P:DNA recombination"/>
    <property type="evidence" value="ECO:0007669"/>
    <property type="project" value="UniProtKB-KW"/>
</dbReference>
<evidence type="ECO:0000256" key="2">
    <source>
        <dbReference type="ARBA" id="ARBA00022908"/>
    </source>
</evidence>
<gene>
    <name evidence="8" type="primary">xerD_5</name>
    <name evidence="8" type="ORF">V7x_36560</name>
</gene>
<organism evidence="8 9">
    <name type="scientific">Crateriforma conspicua</name>
    <dbReference type="NCBI Taxonomy" id="2527996"/>
    <lineage>
        <taxon>Bacteria</taxon>
        <taxon>Pseudomonadati</taxon>
        <taxon>Planctomycetota</taxon>
        <taxon>Planctomycetia</taxon>
        <taxon>Planctomycetales</taxon>
        <taxon>Planctomycetaceae</taxon>
        <taxon>Crateriforma</taxon>
    </lineage>
</organism>
<evidence type="ECO:0000313" key="8">
    <source>
        <dbReference type="EMBL" id="TWU61965.1"/>
    </source>
</evidence>
<feature type="domain" description="Tyr recombinase" evidence="6">
    <location>
        <begin position="123"/>
        <end position="308"/>
    </location>
</feature>
<dbReference type="PROSITE" id="PS51900">
    <property type="entry name" value="CB"/>
    <property type="match status" value="1"/>
</dbReference>
<evidence type="ECO:0000259" key="7">
    <source>
        <dbReference type="PROSITE" id="PS51900"/>
    </source>
</evidence>
<keyword evidence="4" id="KW-0233">DNA recombination</keyword>
<dbReference type="GO" id="GO:0007059">
    <property type="term" value="P:chromosome segregation"/>
    <property type="evidence" value="ECO:0007669"/>
    <property type="project" value="UniProtKB-KW"/>
</dbReference>
<dbReference type="SUPFAM" id="SSF47823">
    <property type="entry name" value="lambda integrase-like, N-terminal domain"/>
    <property type="match status" value="1"/>
</dbReference>
<evidence type="ECO:0000259" key="6">
    <source>
        <dbReference type="PROSITE" id="PS51898"/>
    </source>
</evidence>
<dbReference type="InterPro" id="IPR004107">
    <property type="entry name" value="Integrase_SAM-like_N"/>
</dbReference>
<dbReference type="Pfam" id="PF02899">
    <property type="entry name" value="Phage_int_SAM_1"/>
    <property type="match status" value="1"/>
</dbReference>
<reference evidence="8 9" key="1">
    <citation type="submission" date="2019-02" db="EMBL/GenBank/DDBJ databases">
        <title>Deep-cultivation of Planctomycetes and their phenomic and genomic characterization uncovers novel biology.</title>
        <authorList>
            <person name="Wiegand S."/>
            <person name="Jogler M."/>
            <person name="Boedeker C."/>
            <person name="Pinto D."/>
            <person name="Vollmers J."/>
            <person name="Rivas-Marin E."/>
            <person name="Kohn T."/>
            <person name="Peeters S.H."/>
            <person name="Heuer A."/>
            <person name="Rast P."/>
            <person name="Oberbeckmann S."/>
            <person name="Bunk B."/>
            <person name="Jeske O."/>
            <person name="Meyerdierks A."/>
            <person name="Storesund J.E."/>
            <person name="Kallscheuer N."/>
            <person name="Luecker S."/>
            <person name="Lage O.M."/>
            <person name="Pohl T."/>
            <person name="Merkel B.J."/>
            <person name="Hornburger P."/>
            <person name="Mueller R.-W."/>
            <person name="Bruemmer F."/>
            <person name="Labrenz M."/>
            <person name="Spormann A.M."/>
            <person name="Op Den Camp H."/>
            <person name="Overmann J."/>
            <person name="Amann R."/>
            <person name="Jetten M.S.M."/>
            <person name="Mascher T."/>
            <person name="Medema M.H."/>
            <person name="Devos D.P."/>
            <person name="Kaster A.-K."/>
            <person name="Ovreas L."/>
            <person name="Rohde M."/>
            <person name="Galperin M.Y."/>
            <person name="Jogler C."/>
        </authorList>
    </citation>
    <scope>NUCLEOTIDE SEQUENCE [LARGE SCALE GENOMIC DNA]</scope>
    <source>
        <strain evidence="8 9">V7</strain>
    </source>
</reference>
<comment type="caution">
    <text evidence="8">The sequence shown here is derived from an EMBL/GenBank/DDBJ whole genome shotgun (WGS) entry which is preliminary data.</text>
</comment>
<dbReference type="InterPro" id="IPR002104">
    <property type="entry name" value="Integrase_catalytic"/>
</dbReference>
<sequence>MKKSGPDIPRHLQHFLGEHLVQDRGCSLNTVHSYRDALCAFLTYLQHKKNLAPRAITASDFSAENVVAFLSHLQRTKKCSDSTRNQRLSAIRAFARYLRWKEPLISSDMESILAIPSKRTSRQVLGFLDRDEMEAILDAPDANTWSGKRDRALLAMMYNTGARVSEVVSAIVSDVTLKPSGTFRFQGKGRKERLLPLWKSTSKTLGQWIKGTGLRPSQPLFPNARGAMMTRSGVEKRLKQAIIRATSARPSLVQKRISPHTLRHTTAMHLLQSGVDITLIAMWLGHESIETTHLYITANLELKEATLAALQPVKNSSMRFQPDDELLKFLKSL</sequence>
<dbReference type="PANTHER" id="PTHR30349:SF81">
    <property type="entry name" value="TYROSINE RECOMBINASE XERC"/>
    <property type="match status" value="1"/>
</dbReference>
<dbReference type="Gene3D" id="1.10.150.130">
    <property type="match status" value="1"/>
</dbReference>
<dbReference type="Gene3D" id="1.10.443.10">
    <property type="entry name" value="Intergrase catalytic core"/>
    <property type="match status" value="1"/>
</dbReference>
<keyword evidence="2" id="KW-0229">DNA integration</keyword>
<evidence type="ECO:0000256" key="5">
    <source>
        <dbReference type="PROSITE-ProRule" id="PRU01248"/>
    </source>
</evidence>
<evidence type="ECO:0000256" key="4">
    <source>
        <dbReference type="ARBA" id="ARBA00023172"/>
    </source>
</evidence>
<dbReference type="PROSITE" id="PS51898">
    <property type="entry name" value="TYR_RECOMBINASE"/>
    <property type="match status" value="1"/>
</dbReference>
<evidence type="ECO:0000313" key="9">
    <source>
        <dbReference type="Proteomes" id="UP000316476"/>
    </source>
</evidence>
<dbReference type="InterPro" id="IPR013762">
    <property type="entry name" value="Integrase-like_cat_sf"/>
</dbReference>
<dbReference type="GO" id="GO:0015074">
    <property type="term" value="P:DNA integration"/>
    <property type="evidence" value="ECO:0007669"/>
    <property type="project" value="UniProtKB-KW"/>
</dbReference>
<dbReference type="InterPro" id="IPR010998">
    <property type="entry name" value="Integrase_recombinase_N"/>
</dbReference>
<evidence type="ECO:0000256" key="1">
    <source>
        <dbReference type="ARBA" id="ARBA00022829"/>
    </source>
</evidence>
<dbReference type="OrthoDB" id="107900at2"/>